<dbReference type="InterPro" id="IPR042099">
    <property type="entry name" value="ANL_N_sf"/>
</dbReference>
<dbReference type="PROSITE" id="PS00455">
    <property type="entry name" value="AMP_BINDING"/>
    <property type="match status" value="1"/>
</dbReference>
<dbReference type="Pfam" id="PF00550">
    <property type="entry name" value="PP-binding"/>
    <property type="match status" value="1"/>
</dbReference>
<dbReference type="Gene3D" id="3.30.559.30">
    <property type="entry name" value="Nonribosomal peptide synthetase, condensation domain"/>
    <property type="match status" value="1"/>
</dbReference>
<dbReference type="Pfam" id="PF00668">
    <property type="entry name" value="Condensation"/>
    <property type="match status" value="1"/>
</dbReference>
<dbReference type="Gene3D" id="3.30.300.30">
    <property type="match status" value="1"/>
</dbReference>
<sequence length="906" mass="100692">MAFVTNDFDTDTRIYRTGDLALFNEDGTVRIVGRMDNQIKLNGLRIELDEIEHALQEHSKVTRACVIPLVTDESTKHKSLTAFITFHELVDSNLPVYTPGGPNSGLLATYVKEVRSLIRKKLPSYMIPTIWVPLNRMPFTTSEKIDRKSLASLYATLSKEDLLLHNISDDAGHVRARTEVEKSWVKLWSSVLKIPAAAIGVHDSFVNLGGDSVLAIRLVGAAHMAGFTLSVQDVYLHPTIAEMANNSVQIDCNIHETKEIEKYSLLNLDQDQLKHLLECDLLQNGICPADVHDIYPCSPMQEGLVALSMKENSIYLTQQVYKCESCVDIERLRTAWKTVIDANPILRTAILFTTSGFAHLNGLQVVLRGESVEWNIHEYEDINALENGLEKALVDDRSRGILIGQPLTRFTLVKIRGTAVHFIWTIHHALYDGWSMEQIVSDVVTAYQGHSLTIRPTYTLYINHILNQDKQQSLKYWKATLSSAPATNLARSVSILTETPILSRIYESIHVDFTSVTGIYNITAATISYLAWALVLKSHIGSSDIVFGVVNSGRSIPLPYIQDICGPCITTFPTRITLSDDQSILDILRLIQSTQVQQHQYQSVGLQDILKLCGDTVESPLFDTLLVVQNINQDSGAGGFATIGLNQSAVTMPIDYPIVIEINTNGTAPGVSLTYDEQAVTEFEASWIVRHFIAAINVILNNVNTPVRDVSIKTDEEIALIEAWSRINYTDTKSGCLHKLFEHSVLIHPDKIAIQFEDLESVTYEELNRRANQLAHHLINVGVGPESMVPLCLDKSVPMIVAMLAVLKAGGAYVPLDPNNPVERNRFILAEIDAKVALTSDQYKLTFDKQILLVLVDSDDEHIQQHSTSNPQVDGLTSSNLCYVLFTSGSTGIPKGVIPAVRQLHF</sequence>
<evidence type="ECO:0000256" key="3">
    <source>
        <dbReference type="ARBA" id="ARBA00022598"/>
    </source>
</evidence>
<dbReference type="InterPro" id="IPR009081">
    <property type="entry name" value="PP-bd_ACP"/>
</dbReference>
<dbReference type="InterPro" id="IPR045851">
    <property type="entry name" value="AMP-bd_C_sf"/>
</dbReference>
<evidence type="ECO:0000256" key="2">
    <source>
        <dbReference type="ARBA" id="ARBA00022553"/>
    </source>
</evidence>
<proteinExistence type="predicted"/>
<dbReference type="PROSITE" id="PS50075">
    <property type="entry name" value="CARRIER"/>
    <property type="match status" value="1"/>
</dbReference>
<dbReference type="InterPro" id="IPR020845">
    <property type="entry name" value="AMP-binding_CS"/>
</dbReference>
<dbReference type="InterPro" id="IPR001242">
    <property type="entry name" value="Condensation_dom"/>
</dbReference>
<evidence type="ECO:0000313" key="5">
    <source>
        <dbReference type="EMBL" id="KAK9759863.1"/>
    </source>
</evidence>
<dbReference type="InterPro" id="IPR023213">
    <property type="entry name" value="CAT-like_dom_sf"/>
</dbReference>
<organism evidence="5 6">
    <name type="scientific">Basidiobolus ranarum</name>
    <dbReference type="NCBI Taxonomy" id="34480"/>
    <lineage>
        <taxon>Eukaryota</taxon>
        <taxon>Fungi</taxon>
        <taxon>Fungi incertae sedis</taxon>
        <taxon>Zoopagomycota</taxon>
        <taxon>Entomophthoromycotina</taxon>
        <taxon>Basidiobolomycetes</taxon>
        <taxon>Basidiobolales</taxon>
        <taxon>Basidiobolaceae</taxon>
        <taxon>Basidiobolus</taxon>
    </lineage>
</organism>
<dbReference type="PANTHER" id="PTHR45527">
    <property type="entry name" value="NONRIBOSOMAL PEPTIDE SYNTHETASE"/>
    <property type="match status" value="1"/>
</dbReference>
<accession>A0ABR2WED6</accession>
<evidence type="ECO:0000256" key="1">
    <source>
        <dbReference type="ARBA" id="ARBA00022450"/>
    </source>
</evidence>
<dbReference type="SUPFAM" id="SSF56801">
    <property type="entry name" value="Acetyl-CoA synthetase-like"/>
    <property type="match status" value="2"/>
</dbReference>
<keyword evidence="2" id="KW-0597">Phosphoprotein</keyword>
<protein>
    <recommendedName>
        <fullName evidence="4">Carrier domain-containing protein</fullName>
    </recommendedName>
</protein>
<reference evidence="5 6" key="1">
    <citation type="submission" date="2023-04" db="EMBL/GenBank/DDBJ databases">
        <title>Genome of Basidiobolus ranarum AG-B5.</title>
        <authorList>
            <person name="Stajich J.E."/>
            <person name="Carter-House D."/>
            <person name="Gryganskyi A."/>
        </authorList>
    </citation>
    <scope>NUCLEOTIDE SEQUENCE [LARGE SCALE GENOMIC DNA]</scope>
    <source>
        <strain evidence="5 6">AG-B5</strain>
    </source>
</reference>
<dbReference type="InterPro" id="IPR036736">
    <property type="entry name" value="ACP-like_sf"/>
</dbReference>
<gene>
    <name evidence="5" type="ORF">K7432_016670</name>
</gene>
<comment type="caution">
    <text evidence="5">The sequence shown here is derived from an EMBL/GenBank/DDBJ whole genome shotgun (WGS) entry which is preliminary data.</text>
</comment>
<keyword evidence="1" id="KW-0596">Phosphopantetheine</keyword>
<dbReference type="PANTHER" id="PTHR45527:SF1">
    <property type="entry name" value="FATTY ACID SYNTHASE"/>
    <property type="match status" value="1"/>
</dbReference>
<evidence type="ECO:0000259" key="4">
    <source>
        <dbReference type="PROSITE" id="PS50075"/>
    </source>
</evidence>
<keyword evidence="6" id="KW-1185">Reference proteome</keyword>
<dbReference type="SUPFAM" id="SSF52777">
    <property type="entry name" value="CoA-dependent acyltransferases"/>
    <property type="match status" value="2"/>
</dbReference>
<dbReference type="Gene3D" id="1.10.1200.10">
    <property type="entry name" value="ACP-like"/>
    <property type="match status" value="1"/>
</dbReference>
<dbReference type="Gene3D" id="3.40.50.12780">
    <property type="entry name" value="N-terminal domain of ligase-like"/>
    <property type="match status" value="1"/>
</dbReference>
<dbReference type="Proteomes" id="UP001479436">
    <property type="component" value="Unassembled WGS sequence"/>
</dbReference>
<dbReference type="Gene3D" id="3.30.559.10">
    <property type="entry name" value="Chloramphenicol acetyltransferase-like domain"/>
    <property type="match status" value="1"/>
</dbReference>
<dbReference type="CDD" id="cd19545">
    <property type="entry name" value="FUM14_C_NRPS-like"/>
    <property type="match status" value="1"/>
</dbReference>
<dbReference type="Pfam" id="PF00501">
    <property type="entry name" value="AMP-binding"/>
    <property type="match status" value="1"/>
</dbReference>
<dbReference type="EMBL" id="JASJQH010002904">
    <property type="protein sequence ID" value="KAK9759863.1"/>
    <property type="molecule type" value="Genomic_DNA"/>
</dbReference>
<evidence type="ECO:0000313" key="6">
    <source>
        <dbReference type="Proteomes" id="UP001479436"/>
    </source>
</evidence>
<feature type="domain" description="Carrier" evidence="4">
    <location>
        <begin position="175"/>
        <end position="251"/>
    </location>
</feature>
<dbReference type="SUPFAM" id="SSF47336">
    <property type="entry name" value="ACP-like"/>
    <property type="match status" value="1"/>
</dbReference>
<dbReference type="Gene3D" id="3.40.50.980">
    <property type="match status" value="2"/>
</dbReference>
<keyword evidence="3" id="KW-0436">Ligase</keyword>
<name>A0ABR2WED6_9FUNG</name>
<dbReference type="InterPro" id="IPR000873">
    <property type="entry name" value="AMP-dep_synth/lig_dom"/>
</dbReference>